<evidence type="ECO:0000313" key="3">
    <source>
        <dbReference type="Proteomes" id="UP001627154"/>
    </source>
</evidence>
<organism evidence="2 3">
    <name type="scientific">Trichogramma kaykai</name>
    <dbReference type="NCBI Taxonomy" id="54128"/>
    <lineage>
        <taxon>Eukaryota</taxon>
        <taxon>Metazoa</taxon>
        <taxon>Ecdysozoa</taxon>
        <taxon>Arthropoda</taxon>
        <taxon>Hexapoda</taxon>
        <taxon>Insecta</taxon>
        <taxon>Pterygota</taxon>
        <taxon>Neoptera</taxon>
        <taxon>Endopterygota</taxon>
        <taxon>Hymenoptera</taxon>
        <taxon>Apocrita</taxon>
        <taxon>Proctotrupomorpha</taxon>
        <taxon>Chalcidoidea</taxon>
        <taxon>Trichogrammatidae</taxon>
        <taxon>Trichogramma</taxon>
    </lineage>
</organism>
<comment type="caution">
    <text evidence="2">The sequence shown here is derived from an EMBL/GenBank/DDBJ whole genome shotgun (WGS) entry which is preliminary data.</text>
</comment>
<name>A0ABD2X8P1_9HYME</name>
<protein>
    <submittedName>
        <fullName evidence="2">Uncharacterized protein</fullName>
    </submittedName>
</protein>
<feature type="region of interest" description="Disordered" evidence="1">
    <location>
        <begin position="491"/>
        <end position="584"/>
    </location>
</feature>
<feature type="region of interest" description="Disordered" evidence="1">
    <location>
        <begin position="182"/>
        <end position="202"/>
    </location>
</feature>
<dbReference type="AlphaFoldDB" id="A0ABD2X8P1"/>
<proteinExistence type="predicted"/>
<feature type="compositionally biased region" description="Low complexity" evidence="1">
    <location>
        <begin position="528"/>
        <end position="565"/>
    </location>
</feature>
<evidence type="ECO:0000313" key="2">
    <source>
        <dbReference type="EMBL" id="KAL3401650.1"/>
    </source>
</evidence>
<feature type="region of interest" description="Disordered" evidence="1">
    <location>
        <begin position="268"/>
        <end position="300"/>
    </location>
</feature>
<dbReference type="EMBL" id="JBJJXI010000045">
    <property type="protein sequence ID" value="KAL3401650.1"/>
    <property type="molecule type" value="Genomic_DNA"/>
</dbReference>
<feature type="compositionally biased region" description="Polar residues" evidence="1">
    <location>
        <begin position="97"/>
        <end position="109"/>
    </location>
</feature>
<accession>A0ABD2X8P1</accession>
<feature type="region of interest" description="Disordered" evidence="1">
    <location>
        <begin position="329"/>
        <end position="362"/>
    </location>
</feature>
<sequence length="584" mass="61819">MHWDMKLATIFETEPVSVLAEAGTMRRQYSSSLSSSSGGGGEPLIVVEESTLAEEEAADTLQYQQSDSPPRCLDPDSPGLNPYLLSPWREARKHSLPTPQCTSGITASQVRRLSERGGEGSGPSPREAAFLATLSQSTPPQPGGRRHSVVTISRVPPTLFGRNRRESIAAFPMGGAPRILAGRRDSSGLLSGPPSNSGSTHNLQLDMMDDIVDIKARKVRLKMWRTPSRERVCEVQPIENNGSTSGAAQRYTASQCRRYSDFGLATIPSDRSTRRRASEMPPRIPLGPPPPIPPRSGSSGIVCSNTDLISILSSLTSSATEIDRCGIDEEPKESANGKSQPSTSTFKTIEQRRNRLKSNRSNSFDVSILHGCGDKQSATSASLAAATSSSSSSSSKNSSSTISASSWFAKRHQPMAKKQHSVCGESNAVPTTLSFKFEKSRVVKAVKESLSKVTSPTKDDAKHKVVWDGTSGTKVDAQLLGNAIEEFLRSGVGASGGGETPDAEKTVHSPTGRAPRSASGGTPTSRVAAWFAASPSSASTAGAATNSSESSGSVASTPNNNNNSNNKDDQQEQSDQAGDASIRS</sequence>
<evidence type="ECO:0000256" key="1">
    <source>
        <dbReference type="SAM" id="MobiDB-lite"/>
    </source>
</evidence>
<feature type="compositionally biased region" description="Pro residues" evidence="1">
    <location>
        <begin position="282"/>
        <end position="294"/>
    </location>
</feature>
<keyword evidence="3" id="KW-1185">Reference proteome</keyword>
<feature type="compositionally biased region" description="Low complexity" evidence="1">
    <location>
        <begin position="187"/>
        <end position="199"/>
    </location>
</feature>
<feature type="compositionally biased region" description="Polar residues" evidence="1">
    <location>
        <begin position="336"/>
        <end position="348"/>
    </location>
</feature>
<dbReference type="Proteomes" id="UP001627154">
    <property type="component" value="Unassembled WGS sequence"/>
</dbReference>
<reference evidence="2 3" key="1">
    <citation type="journal article" date="2024" name="bioRxiv">
        <title>A reference genome for Trichogramma kaykai: A tiny desert-dwelling parasitoid wasp with competing sex-ratio distorters.</title>
        <authorList>
            <person name="Culotta J."/>
            <person name="Lindsey A.R."/>
        </authorList>
    </citation>
    <scope>NUCLEOTIDE SEQUENCE [LARGE SCALE GENOMIC DNA]</scope>
    <source>
        <strain evidence="2 3">KSX58</strain>
    </source>
</reference>
<gene>
    <name evidence="2" type="ORF">TKK_005449</name>
</gene>
<feature type="region of interest" description="Disordered" evidence="1">
    <location>
        <begin position="56"/>
        <end position="126"/>
    </location>
</feature>